<dbReference type="AlphaFoldDB" id="A0A4S8HAD1"/>
<sequence length="319" mass="34636">MMMAVMKLKTVVLLLLVYGAASAQQLTPQTTNNAGQSRSAGGLLLEDAIGGLVAEAVNSTAIMYTPDFLQPDAGTTTTIPTVGNVQTTGGFAGIDNGGGTFLNGSIMLEYTVGEVASISLQQQSTLLTQGILQPYNSIALPVTGLDFTASRINSNEVRLNWKTVQEINNKGFFVERKKDTDTGFAMVAFENTKALNGTSIFPNEYAFTDANNFAGRTYYRLKQQDIDGRYTYSVIRWVAGEANKNIHLKAWPVPAINNFSVSLTGVEKDVIQVFDMGGRLVKSFTITGQSPQQVNDLKPGVYVLRLLSDRNINQRVIVQ</sequence>
<evidence type="ECO:0000259" key="2">
    <source>
        <dbReference type="Pfam" id="PF18962"/>
    </source>
</evidence>
<keyword evidence="4" id="KW-1185">Reference proteome</keyword>
<gene>
    <name evidence="3" type="ORF">FAM09_28590</name>
</gene>
<dbReference type="OrthoDB" id="626307at2"/>
<dbReference type="InterPro" id="IPR026444">
    <property type="entry name" value="Secre_tail"/>
</dbReference>
<comment type="caution">
    <text evidence="3">The sequence shown here is derived from an EMBL/GenBank/DDBJ whole genome shotgun (WGS) entry which is preliminary data.</text>
</comment>
<name>A0A4S8HAD1_9BACT</name>
<dbReference type="Proteomes" id="UP000306918">
    <property type="component" value="Unassembled WGS sequence"/>
</dbReference>
<evidence type="ECO:0000256" key="1">
    <source>
        <dbReference type="SAM" id="SignalP"/>
    </source>
</evidence>
<dbReference type="NCBIfam" id="TIGR04183">
    <property type="entry name" value="Por_Secre_tail"/>
    <property type="match status" value="1"/>
</dbReference>
<evidence type="ECO:0000313" key="3">
    <source>
        <dbReference type="EMBL" id="THU31585.1"/>
    </source>
</evidence>
<protein>
    <submittedName>
        <fullName evidence="3">T9SS type A sorting domain-containing protein</fullName>
    </submittedName>
</protein>
<reference evidence="3 4" key="1">
    <citation type="submission" date="2019-04" db="EMBL/GenBank/DDBJ databases">
        <title>Niastella caeni sp. nov., isolated from activated sludge.</title>
        <authorList>
            <person name="Sheng M."/>
        </authorList>
    </citation>
    <scope>NUCLEOTIDE SEQUENCE [LARGE SCALE GENOMIC DNA]</scope>
    <source>
        <strain evidence="3 4">HX-2-15</strain>
    </source>
</reference>
<keyword evidence="1" id="KW-0732">Signal</keyword>
<proteinExistence type="predicted"/>
<dbReference type="EMBL" id="STFF01000013">
    <property type="protein sequence ID" value="THU31585.1"/>
    <property type="molecule type" value="Genomic_DNA"/>
</dbReference>
<evidence type="ECO:0000313" key="4">
    <source>
        <dbReference type="Proteomes" id="UP000306918"/>
    </source>
</evidence>
<feature type="signal peptide" evidence="1">
    <location>
        <begin position="1"/>
        <end position="23"/>
    </location>
</feature>
<dbReference type="Pfam" id="PF18962">
    <property type="entry name" value="Por_Secre_tail"/>
    <property type="match status" value="1"/>
</dbReference>
<feature type="chain" id="PRO_5020546561" evidence="1">
    <location>
        <begin position="24"/>
        <end position="319"/>
    </location>
</feature>
<organism evidence="3 4">
    <name type="scientific">Niastella caeni</name>
    <dbReference type="NCBI Taxonomy" id="2569763"/>
    <lineage>
        <taxon>Bacteria</taxon>
        <taxon>Pseudomonadati</taxon>
        <taxon>Bacteroidota</taxon>
        <taxon>Chitinophagia</taxon>
        <taxon>Chitinophagales</taxon>
        <taxon>Chitinophagaceae</taxon>
        <taxon>Niastella</taxon>
    </lineage>
</organism>
<feature type="domain" description="Secretion system C-terminal sorting" evidence="2">
    <location>
        <begin position="251"/>
        <end position="318"/>
    </location>
</feature>
<accession>A0A4S8HAD1</accession>